<dbReference type="Proteomes" id="UP000803844">
    <property type="component" value="Unassembled WGS sequence"/>
</dbReference>
<feature type="region of interest" description="Disordered" evidence="1">
    <location>
        <begin position="197"/>
        <end position="234"/>
    </location>
</feature>
<proteinExistence type="predicted"/>
<protein>
    <recommendedName>
        <fullName evidence="4">CENP-V/GFA domain-containing protein</fullName>
    </recommendedName>
</protein>
<evidence type="ECO:0008006" key="4">
    <source>
        <dbReference type="Google" id="ProtNLM"/>
    </source>
</evidence>
<feature type="compositionally biased region" description="Gly residues" evidence="1">
    <location>
        <begin position="201"/>
        <end position="211"/>
    </location>
</feature>
<dbReference type="EMBL" id="MU032344">
    <property type="protein sequence ID" value="KAF3770206.1"/>
    <property type="molecule type" value="Genomic_DNA"/>
</dbReference>
<evidence type="ECO:0000256" key="1">
    <source>
        <dbReference type="SAM" id="MobiDB-lite"/>
    </source>
</evidence>
<gene>
    <name evidence="2" type="ORF">M406DRAFT_233428</name>
</gene>
<comment type="caution">
    <text evidence="2">The sequence shown here is derived from an EMBL/GenBank/DDBJ whole genome shotgun (WGS) entry which is preliminary data.</text>
</comment>
<keyword evidence="3" id="KW-1185">Reference proteome</keyword>
<sequence length="234" mass="25357">MSFERPLRGSCACHRNQYFIRAPQDADEIAQVLFGTDSFHRASLATPLSAHIRIPLTWYHSATYALYPDETAAQIRRVYENPLEGHSRRQFCGFCGTPLTYWSEEPRAEADYIQVTMGSLCREDLGDLEDLGLIPASPSALQPVTTATTITTGGRETTSIPWFDSIVEGSSLGGRLRTTKGTRRSGDGTTRIEFEIIEYNEGGGGGGGGGGEAEDSSTPSAAGNGKRKLGDRDD</sequence>
<accession>A0A9P4YBB1</accession>
<dbReference type="GeneID" id="63833069"/>
<reference evidence="2" key="1">
    <citation type="journal article" date="2020" name="Phytopathology">
        <title>Genome sequence of the chestnut blight fungus Cryphonectria parasitica EP155: A fundamental resource for an archetypical invasive plant pathogen.</title>
        <authorList>
            <person name="Crouch J.A."/>
            <person name="Dawe A."/>
            <person name="Aerts A."/>
            <person name="Barry K."/>
            <person name="Churchill A.C.L."/>
            <person name="Grimwood J."/>
            <person name="Hillman B."/>
            <person name="Milgroom M.G."/>
            <person name="Pangilinan J."/>
            <person name="Smith M."/>
            <person name="Salamov A."/>
            <person name="Schmutz J."/>
            <person name="Yadav J."/>
            <person name="Grigoriev I.V."/>
            <person name="Nuss D."/>
        </authorList>
    </citation>
    <scope>NUCLEOTIDE SEQUENCE</scope>
    <source>
        <strain evidence="2">EP155</strain>
    </source>
</reference>
<evidence type="ECO:0000313" key="2">
    <source>
        <dbReference type="EMBL" id="KAF3770206.1"/>
    </source>
</evidence>
<organism evidence="2 3">
    <name type="scientific">Cryphonectria parasitica (strain ATCC 38755 / EP155)</name>
    <dbReference type="NCBI Taxonomy" id="660469"/>
    <lineage>
        <taxon>Eukaryota</taxon>
        <taxon>Fungi</taxon>
        <taxon>Dikarya</taxon>
        <taxon>Ascomycota</taxon>
        <taxon>Pezizomycotina</taxon>
        <taxon>Sordariomycetes</taxon>
        <taxon>Sordariomycetidae</taxon>
        <taxon>Diaporthales</taxon>
        <taxon>Cryphonectriaceae</taxon>
        <taxon>Cryphonectria-Endothia species complex</taxon>
        <taxon>Cryphonectria</taxon>
    </lineage>
</organism>
<dbReference type="AlphaFoldDB" id="A0A9P4YBB1"/>
<name>A0A9P4YBB1_CRYP1</name>
<evidence type="ECO:0000313" key="3">
    <source>
        <dbReference type="Proteomes" id="UP000803844"/>
    </source>
</evidence>
<dbReference type="RefSeq" id="XP_040781167.1">
    <property type="nucleotide sequence ID" value="XM_040915940.1"/>
</dbReference>
<feature type="non-terminal residue" evidence="2">
    <location>
        <position position="234"/>
    </location>
</feature>
<dbReference type="OrthoDB" id="3907216at2759"/>